<dbReference type="HOGENOM" id="CLU_069356_2_0_11"/>
<dbReference type="InterPro" id="IPR009057">
    <property type="entry name" value="Homeodomain-like_sf"/>
</dbReference>
<evidence type="ECO:0000259" key="5">
    <source>
        <dbReference type="PROSITE" id="PS50977"/>
    </source>
</evidence>
<dbReference type="eggNOG" id="COG1309">
    <property type="taxonomic scope" value="Bacteria"/>
</dbReference>
<evidence type="ECO:0000256" key="1">
    <source>
        <dbReference type="ARBA" id="ARBA00023015"/>
    </source>
</evidence>
<dbReference type="KEGG" id="kal:KALB_5001"/>
<evidence type="ECO:0000313" key="7">
    <source>
        <dbReference type="Proteomes" id="UP000019225"/>
    </source>
</evidence>
<dbReference type="Gene3D" id="1.10.357.10">
    <property type="entry name" value="Tetracycline Repressor, domain 2"/>
    <property type="match status" value="1"/>
</dbReference>
<organism evidence="6 7">
    <name type="scientific">Kutzneria albida DSM 43870</name>
    <dbReference type="NCBI Taxonomy" id="1449976"/>
    <lineage>
        <taxon>Bacteria</taxon>
        <taxon>Bacillati</taxon>
        <taxon>Actinomycetota</taxon>
        <taxon>Actinomycetes</taxon>
        <taxon>Pseudonocardiales</taxon>
        <taxon>Pseudonocardiaceae</taxon>
        <taxon>Kutzneria</taxon>
    </lineage>
</organism>
<dbReference type="OrthoDB" id="3635456at2"/>
<dbReference type="InterPro" id="IPR050109">
    <property type="entry name" value="HTH-type_TetR-like_transc_reg"/>
</dbReference>
<evidence type="ECO:0000256" key="2">
    <source>
        <dbReference type="ARBA" id="ARBA00023125"/>
    </source>
</evidence>
<gene>
    <name evidence="6" type="ORF">KALB_5001</name>
</gene>
<dbReference type="AlphaFoldDB" id="W5WB36"/>
<dbReference type="InterPro" id="IPR041347">
    <property type="entry name" value="MftR_C"/>
</dbReference>
<dbReference type="PROSITE" id="PS50977">
    <property type="entry name" value="HTH_TETR_2"/>
    <property type="match status" value="1"/>
</dbReference>
<feature type="domain" description="HTH tetR-type" evidence="5">
    <location>
        <begin position="13"/>
        <end position="73"/>
    </location>
</feature>
<keyword evidence="7" id="KW-1185">Reference proteome</keyword>
<evidence type="ECO:0000256" key="4">
    <source>
        <dbReference type="PROSITE-ProRule" id="PRU00335"/>
    </source>
</evidence>
<keyword evidence="1" id="KW-0805">Transcription regulation</keyword>
<dbReference type="InterPro" id="IPR001647">
    <property type="entry name" value="HTH_TetR"/>
</dbReference>
<dbReference type="STRING" id="1449976.KALB_5001"/>
<dbReference type="PANTHER" id="PTHR30055">
    <property type="entry name" value="HTH-TYPE TRANSCRIPTIONAL REGULATOR RUTR"/>
    <property type="match status" value="1"/>
</dbReference>
<keyword evidence="3" id="KW-0804">Transcription</keyword>
<dbReference type="GO" id="GO:0000976">
    <property type="term" value="F:transcription cis-regulatory region binding"/>
    <property type="evidence" value="ECO:0007669"/>
    <property type="project" value="TreeGrafter"/>
</dbReference>
<dbReference type="Pfam" id="PF00440">
    <property type="entry name" value="TetR_N"/>
    <property type="match status" value="1"/>
</dbReference>
<sequence length="192" mass="21104">MSAELGLQAQKKLETRRALTAAATELFLERGYDHVTVAEIAARARAAVTTLFKYFPDGKDALVFGREDRVAAFEAAITSRPTDKAVLDAVEDFVLERALSAPGRDTTQAAIERLILETPALRAYARKMWADCEPVLAELLAKEAGRDVDTNTRALARFALEVPDLAAQDRSPREATAAVFTQLRNGWANSRR</sequence>
<evidence type="ECO:0000313" key="6">
    <source>
        <dbReference type="EMBL" id="AHH98363.1"/>
    </source>
</evidence>
<protein>
    <recommendedName>
        <fullName evidence="5">HTH tetR-type domain-containing protein</fullName>
    </recommendedName>
</protein>
<reference evidence="6 7" key="1">
    <citation type="journal article" date="2014" name="BMC Genomics">
        <title>Complete genome sequence of producer of the glycopeptide antibiotic Aculeximycin Kutzneria albida DSM 43870T, a representative of minor genus of Pseudonocardiaceae.</title>
        <authorList>
            <person name="Rebets Y."/>
            <person name="Tokovenko B."/>
            <person name="Lushchyk I."/>
            <person name="Ruckert C."/>
            <person name="Zaburannyi N."/>
            <person name="Bechthold A."/>
            <person name="Kalinowski J."/>
            <person name="Luzhetskyy A."/>
        </authorList>
    </citation>
    <scope>NUCLEOTIDE SEQUENCE [LARGE SCALE GENOMIC DNA]</scope>
    <source>
        <strain evidence="6">DSM 43870</strain>
    </source>
</reference>
<dbReference type="SUPFAM" id="SSF46689">
    <property type="entry name" value="Homeodomain-like"/>
    <property type="match status" value="1"/>
</dbReference>
<dbReference type="GO" id="GO:0003700">
    <property type="term" value="F:DNA-binding transcription factor activity"/>
    <property type="evidence" value="ECO:0007669"/>
    <property type="project" value="TreeGrafter"/>
</dbReference>
<feature type="DNA-binding region" description="H-T-H motif" evidence="4">
    <location>
        <begin position="36"/>
        <end position="55"/>
    </location>
</feature>
<keyword evidence="2 4" id="KW-0238">DNA-binding</keyword>
<evidence type="ECO:0000256" key="3">
    <source>
        <dbReference type="ARBA" id="ARBA00023163"/>
    </source>
</evidence>
<dbReference type="Proteomes" id="UP000019225">
    <property type="component" value="Chromosome"/>
</dbReference>
<dbReference type="EMBL" id="CP007155">
    <property type="protein sequence ID" value="AHH98363.1"/>
    <property type="molecule type" value="Genomic_DNA"/>
</dbReference>
<dbReference type="Gene3D" id="1.10.10.60">
    <property type="entry name" value="Homeodomain-like"/>
    <property type="match status" value="1"/>
</dbReference>
<dbReference type="RefSeq" id="WP_025358376.1">
    <property type="nucleotide sequence ID" value="NZ_CP007155.1"/>
</dbReference>
<name>W5WB36_9PSEU</name>
<dbReference type="PANTHER" id="PTHR30055:SF234">
    <property type="entry name" value="HTH-TYPE TRANSCRIPTIONAL REGULATOR BETI"/>
    <property type="match status" value="1"/>
</dbReference>
<proteinExistence type="predicted"/>
<dbReference type="Pfam" id="PF17754">
    <property type="entry name" value="TetR_C_14"/>
    <property type="match status" value="1"/>
</dbReference>
<accession>W5WB36</accession>